<organism evidence="1 2">
    <name type="scientific">Psychroserpens burtonensis</name>
    <dbReference type="NCBI Taxonomy" id="49278"/>
    <lineage>
        <taxon>Bacteria</taxon>
        <taxon>Pseudomonadati</taxon>
        <taxon>Bacteroidota</taxon>
        <taxon>Flavobacteriia</taxon>
        <taxon>Flavobacteriales</taxon>
        <taxon>Flavobacteriaceae</taxon>
        <taxon>Psychroserpens</taxon>
    </lineage>
</organism>
<evidence type="ECO:0000313" key="2">
    <source>
        <dbReference type="Proteomes" id="UP000321938"/>
    </source>
</evidence>
<keyword evidence="2" id="KW-1185">Reference proteome</keyword>
<dbReference type="RefSeq" id="WP_147232105.1">
    <property type="nucleotide sequence ID" value="NZ_VOSB01000034.1"/>
</dbReference>
<name>A0A5C7B6D9_9FLAO</name>
<dbReference type="AlphaFoldDB" id="A0A5C7B6D9"/>
<dbReference type="STRING" id="1123037.GCA_000425305_03479"/>
<comment type="caution">
    <text evidence="1">The sequence shown here is derived from an EMBL/GenBank/DDBJ whole genome shotgun (WGS) entry which is preliminary data.</text>
</comment>
<proteinExistence type="predicted"/>
<reference evidence="1 2" key="1">
    <citation type="submission" date="2019-08" db="EMBL/GenBank/DDBJ databases">
        <title>Genome of Psychroserpens burtonensis ACAM 167.</title>
        <authorList>
            <person name="Bowman J.P."/>
        </authorList>
    </citation>
    <scope>NUCLEOTIDE SEQUENCE [LARGE SCALE GENOMIC DNA]</scope>
    <source>
        <strain evidence="1 2">ACAM 167</strain>
    </source>
</reference>
<dbReference type="Proteomes" id="UP000321938">
    <property type="component" value="Unassembled WGS sequence"/>
</dbReference>
<sequence length="97" mass="10914">MYFTSNRPRVVGKHDIYRAQYLGDVTFDTPISIGLVVTSKLGSGDTFVSADESCLISSHGKPEADGMFLCLSKERRIANSYLSQWTYEYKMEGLLHL</sequence>
<dbReference type="EMBL" id="VOSB01000034">
    <property type="protein sequence ID" value="TXE15423.1"/>
    <property type="molecule type" value="Genomic_DNA"/>
</dbReference>
<dbReference type="OrthoDB" id="9809364at2"/>
<gene>
    <name evidence="1" type="ORF">ES692_16785</name>
</gene>
<protein>
    <submittedName>
        <fullName evidence="1">Uncharacterized protein</fullName>
    </submittedName>
</protein>
<evidence type="ECO:0000313" key="1">
    <source>
        <dbReference type="EMBL" id="TXE15423.1"/>
    </source>
</evidence>
<accession>A0A5C7B6D9</accession>